<protein>
    <recommendedName>
        <fullName evidence="1">Tc1-like transposase DDE domain-containing protein</fullName>
    </recommendedName>
</protein>
<dbReference type="OrthoDB" id="5810541at2759"/>
<proteinExistence type="predicted"/>
<name>A0A811KKF6_9BILA</name>
<sequence>MKHQRGSIMMWGCFSSSQVGPLILIDGLMDSKTYTDLIEKHMLPFAKARMPRGWFFQQDNDPKHTSKHTKSMFSRQKVRVLDWLSQSPDLNPIEHLCEHLKRQMIGYNLKNKADYFAELQRQWSSIDKTVLEKLVRSMKKRCQEVIRNRGYPTKY</sequence>
<dbReference type="InterPro" id="IPR036397">
    <property type="entry name" value="RNaseH_sf"/>
</dbReference>
<reference evidence="2" key="1">
    <citation type="submission" date="2020-09" db="EMBL/GenBank/DDBJ databases">
        <authorList>
            <person name="Kikuchi T."/>
        </authorList>
    </citation>
    <scope>NUCLEOTIDE SEQUENCE</scope>
    <source>
        <strain evidence="2">SH1</strain>
    </source>
</reference>
<dbReference type="EMBL" id="CAJFDH010000003">
    <property type="protein sequence ID" value="CAD5215962.1"/>
    <property type="molecule type" value="Genomic_DNA"/>
</dbReference>
<dbReference type="EMBL" id="CAJFCW020000003">
    <property type="protein sequence ID" value="CAG9105091.1"/>
    <property type="molecule type" value="Genomic_DNA"/>
</dbReference>
<dbReference type="GO" id="GO:0003676">
    <property type="term" value="F:nucleic acid binding"/>
    <property type="evidence" value="ECO:0007669"/>
    <property type="project" value="InterPro"/>
</dbReference>
<dbReference type="InterPro" id="IPR038717">
    <property type="entry name" value="Tc1-like_DDE_dom"/>
</dbReference>
<organism evidence="2 3">
    <name type="scientific">Bursaphelenchus okinawaensis</name>
    <dbReference type="NCBI Taxonomy" id="465554"/>
    <lineage>
        <taxon>Eukaryota</taxon>
        <taxon>Metazoa</taxon>
        <taxon>Ecdysozoa</taxon>
        <taxon>Nematoda</taxon>
        <taxon>Chromadorea</taxon>
        <taxon>Rhabditida</taxon>
        <taxon>Tylenchina</taxon>
        <taxon>Tylenchomorpha</taxon>
        <taxon>Aphelenchoidea</taxon>
        <taxon>Aphelenchoididae</taxon>
        <taxon>Bursaphelenchus</taxon>
    </lineage>
</organism>
<dbReference type="Gene3D" id="3.30.420.10">
    <property type="entry name" value="Ribonuclease H-like superfamily/Ribonuclease H"/>
    <property type="match status" value="1"/>
</dbReference>
<dbReference type="Pfam" id="PF13358">
    <property type="entry name" value="DDE_3"/>
    <property type="match status" value="1"/>
</dbReference>
<accession>A0A811KKF6</accession>
<evidence type="ECO:0000259" key="1">
    <source>
        <dbReference type="Pfam" id="PF13358"/>
    </source>
</evidence>
<dbReference type="AlphaFoldDB" id="A0A811KKF6"/>
<evidence type="ECO:0000313" key="3">
    <source>
        <dbReference type="Proteomes" id="UP000614601"/>
    </source>
</evidence>
<gene>
    <name evidence="2" type="ORF">BOKJ2_LOCUS6355</name>
</gene>
<dbReference type="Proteomes" id="UP000783686">
    <property type="component" value="Unassembled WGS sequence"/>
</dbReference>
<feature type="domain" description="Tc1-like transposase DDE" evidence="1">
    <location>
        <begin position="3"/>
        <end position="106"/>
    </location>
</feature>
<comment type="caution">
    <text evidence="2">The sequence shown here is derived from an EMBL/GenBank/DDBJ whole genome shotgun (WGS) entry which is preliminary data.</text>
</comment>
<keyword evidence="3" id="KW-1185">Reference proteome</keyword>
<evidence type="ECO:0000313" key="2">
    <source>
        <dbReference type="EMBL" id="CAD5215962.1"/>
    </source>
</evidence>
<dbReference type="Proteomes" id="UP000614601">
    <property type="component" value="Unassembled WGS sequence"/>
</dbReference>